<dbReference type="Proteomes" id="UP000806378">
    <property type="component" value="Unassembled WGS sequence"/>
</dbReference>
<dbReference type="InterPro" id="IPR027417">
    <property type="entry name" value="P-loop_NTPase"/>
</dbReference>
<dbReference type="InterPro" id="IPR058922">
    <property type="entry name" value="WHD_DRP"/>
</dbReference>
<gene>
    <name evidence="9" type="ORF">BT93_L4571</name>
</gene>
<name>A0A8T0CXE6_CORYI</name>
<dbReference type="PANTHER" id="PTHR23155:SF1205">
    <property type="entry name" value="DISEASE RESISTANCE PROTEIN RPM1"/>
    <property type="match status" value="1"/>
</dbReference>
<dbReference type="InterPro" id="IPR032675">
    <property type="entry name" value="LRR_dom_sf"/>
</dbReference>
<dbReference type="InterPro" id="IPR002182">
    <property type="entry name" value="NB-ARC"/>
</dbReference>
<feature type="domain" description="Disease resistance R13L4/SHOC-2-like LRR" evidence="8">
    <location>
        <begin position="555"/>
        <end position="668"/>
    </location>
</feature>
<organism evidence="9 10">
    <name type="scientific">Corymbia citriodora subsp. variegata</name>
    <dbReference type="NCBI Taxonomy" id="360336"/>
    <lineage>
        <taxon>Eukaryota</taxon>
        <taxon>Viridiplantae</taxon>
        <taxon>Streptophyta</taxon>
        <taxon>Embryophyta</taxon>
        <taxon>Tracheophyta</taxon>
        <taxon>Spermatophyta</taxon>
        <taxon>Magnoliopsida</taxon>
        <taxon>eudicotyledons</taxon>
        <taxon>Gunneridae</taxon>
        <taxon>Pentapetalae</taxon>
        <taxon>rosids</taxon>
        <taxon>malvids</taxon>
        <taxon>Myrtales</taxon>
        <taxon>Myrtaceae</taxon>
        <taxon>Myrtoideae</taxon>
        <taxon>Eucalypteae</taxon>
        <taxon>Corymbia</taxon>
    </lineage>
</organism>
<evidence type="ECO:0000313" key="9">
    <source>
        <dbReference type="EMBL" id="KAF7852277.1"/>
    </source>
</evidence>
<feature type="coiled-coil region" evidence="4">
    <location>
        <begin position="465"/>
        <end position="499"/>
    </location>
</feature>
<dbReference type="GO" id="GO:0043531">
    <property type="term" value="F:ADP binding"/>
    <property type="evidence" value="ECO:0007669"/>
    <property type="project" value="InterPro"/>
</dbReference>
<dbReference type="Gramene" id="rna-gnl|WGS:JABURB|Cocit.L4571.1">
    <property type="protein sequence ID" value="cds-KAF7852277.1"/>
    <property type="gene ID" value="gene-BT93_L4571"/>
</dbReference>
<evidence type="ECO:0000259" key="6">
    <source>
        <dbReference type="Pfam" id="PF18052"/>
    </source>
</evidence>
<dbReference type="PANTHER" id="PTHR23155">
    <property type="entry name" value="DISEASE RESISTANCE PROTEIN RP"/>
    <property type="match status" value="1"/>
</dbReference>
<dbReference type="Gene3D" id="3.40.50.300">
    <property type="entry name" value="P-loop containing nucleotide triphosphate hydrolases"/>
    <property type="match status" value="1"/>
</dbReference>
<feature type="domain" description="Disease resistance N-terminal" evidence="6">
    <location>
        <begin position="10"/>
        <end position="88"/>
    </location>
</feature>
<sequence length="971" mass="111896">MDIVSPLLTLVPFLFQKLEKEFEVPADAVKKFQSLKESIGVIERFLKKANSMEVITEDVKASVKRARKFLYVLEDALDDFRGDGNQSMREGGPKKEFMWEGFIFDLYRHYKRRTFVHEARHILLMVDDYMTLEKDAIGDALRGLSGNDAQSSSAGNLSSSISYSEERDEVLVGIRQSKEELVKLLKRDAGQPKVIFVHGAPGVGKTSLVGAVLRDQGVEHLFKYYVWIEDLRSCELSAAALMEANTKMWDLSLAEKENPRDHKLKEVFPLMEKDVPKGKSWALVMDDASRVDVFKSLQSHINRTLPTVLVTTRIRSLQSSSTRFFKSLKAQYVSHELERVLLTKEESRDLFRKNIHGEVSDCILEKCYGLPLEILATCDLLNCQRPSATGAPDCVKWKKLSGRLGEALLSNGYEGGPIRRMRAPRMDPLLDVRACRLYLSIFPINCPIRCSTVMRLWMAEGFIKQEGAQSVQEKAEETLEKLLDQYEILEKEKTSYGRVKICGVPLGRHQQISESIDEELVTIVDRQERGWPENIWHLSFHRDMDGTYDEAWVQQLRSLIVFKKVHPRSLRNLLGKAKRLKVLDLQSHMIEEEKNNQALNAFRPEIFELKYLRYLSLRGSRINNISEQINKLIYLETLDLRDTFVHALPKKLKLKALRHLLVSNRKSVESVQQRCKIIRIWRRCIESPRSMVAYTNLKLGVKAPSQLRDLTSLQKLCMIEVETDRREEWLKELGELTNLQKLGLSMLKSTDWEPLWSSIGKLTNLEALHLIGAEKEIIERPQRAEWKAPEYLQRVHLTGRLETLPAWILPRDSLVKLVLKGSQMEEDPLSQLGELPCLKHLEMEQAFHNTEMEFDGGMFEKLRFLGLDNFCKLKSIEVTEEALPSLESLYLARCKELTTVPDFIEQRLRRFKNLEFCEMHEAFGELVDKVNNVKENSELMVADSRTWIGPTREVEDVRGKGSPMLAEDFNK</sequence>
<evidence type="ECO:0000256" key="1">
    <source>
        <dbReference type="ARBA" id="ARBA00022737"/>
    </source>
</evidence>
<dbReference type="PRINTS" id="PR00364">
    <property type="entry name" value="DISEASERSIST"/>
</dbReference>
<dbReference type="GO" id="GO:0098542">
    <property type="term" value="P:defense response to other organism"/>
    <property type="evidence" value="ECO:0007669"/>
    <property type="project" value="TreeGrafter"/>
</dbReference>
<dbReference type="SUPFAM" id="SSF52540">
    <property type="entry name" value="P-loop containing nucleoside triphosphate hydrolases"/>
    <property type="match status" value="1"/>
</dbReference>
<evidence type="ECO:0000259" key="7">
    <source>
        <dbReference type="Pfam" id="PF23559"/>
    </source>
</evidence>
<accession>A0A8T0CXE6</accession>
<feature type="domain" description="NB-ARC" evidence="5">
    <location>
        <begin position="176"/>
        <end position="353"/>
    </location>
</feature>
<comment type="caution">
    <text evidence="9">The sequence shown here is derived from an EMBL/GenBank/DDBJ whole genome shotgun (WGS) entry which is preliminary data.</text>
</comment>
<dbReference type="SUPFAM" id="SSF52058">
    <property type="entry name" value="L domain-like"/>
    <property type="match status" value="1"/>
</dbReference>
<evidence type="ECO:0000256" key="2">
    <source>
        <dbReference type="ARBA" id="ARBA00022741"/>
    </source>
</evidence>
<dbReference type="EMBL" id="MU089517">
    <property type="protein sequence ID" value="KAF7852277.1"/>
    <property type="molecule type" value="Genomic_DNA"/>
</dbReference>
<dbReference type="Pfam" id="PF00931">
    <property type="entry name" value="NB-ARC"/>
    <property type="match status" value="1"/>
</dbReference>
<evidence type="ECO:0000256" key="4">
    <source>
        <dbReference type="SAM" id="Coils"/>
    </source>
</evidence>
<evidence type="ECO:0000259" key="5">
    <source>
        <dbReference type="Pfam" id="PF00931"/>
    </source>
</evidence>
<proteinExistence type="predicted"/>
<dbReference type="Gene3D" id="1.20.5.4130">
    <property type="match status" value="1"/>
</dbReference>
<keyword evidence="1" id="KW-0677">Repeat</keyword>
<dbReference type="InterPro" id="IPR055414">
    <property type="entry name" value="LRR_R13L4/SHOC2-like"/>
</dbReference>
<evidence type="ECO:0000313" key="10">
    <source>
        <dbReference type="Proteomes" id="UP000806378"/>
    </source>
</evidence>
<dbReference type="Pfam" id="PF18052">
    <property type="entry name" value="Rx_N"/>
    <property type="match status" value="1"/>
</dbReference>
<dbReference type="InterPro" id="IPR041118">
    <property type="entry name" value="Rx_N"/>
</dbReference>
<evidence type="ECO:0000259" key="8">
    <source>
        <dbReference type="Pfam" id="PF23598"/>
    </source>
</evidence>
<evidence type="ECO:0000256" key="3">
    <source>
        <dbReference type="ARBA" id="ARBA00022821"/>
    </source>
</evidence>
<keyword evidence="2" id="KW-0547">Nucleotide-binding</keyword>
<dbReference type="InterPro" id="IPR044974">
    <property type="entry name" value="Disease_R_plants"/>
</dbReference>
<dbReference type="Gene3D" id="3.80.10.10">
    <property type="entry name" value="Ribonuclease Inhibitor"/>
    <property type="match status" value="2"/>
</dbReference>
<keyword evidence="10" id="KW-1185">Reference proteome</keyword>
<dbReference type="AlphaFoldDB" id="A0A8T0CXE6"/>
<dbReference type="OrthoDB" id="3027644at2759"/>
<keyword evidence="3" id="KW-0611">Plant defense</keyword>
<reference evidence="9" key="1">
    <citation type="submission" date="2020-05" db="EMBL/GenBank/DDBJ databases">
        <title>WGS assembly of Corymbia citriodora subspecies variegata.</title>
        <authorList>
            <person name="Barry K."/>
            <person name="Hundley H."/>
            <person name="Shu S."/>
            <person name="Jenkins J."/>
            <person name="Grimwood J."/>
            <person name="Baten A."/>
        </authorList>
    </citation>
    <scope>NUCLEOTIDE SEQUENCE</scope>
    <source>
        <strain evidence="9">CV2-018</strain>
    </source>
</reference>
<dbReference type="Pfam" id="PF23559">
    <property type="entry name" value="WHD_DRP"/>
    <property type="match status" value="1"/>
</dbReference>
<dbReference type="Pfam" id="PF23598">
    <property type="entry name" value="LRR_14"/>
    <property type="match status" value="2"/>
</dbReference>
<feature type="domain" description="Disease resistance protein winged helix" evidence="7">
    <location>
        <begin position="441"/>
        <end position="502"/>
    </location>
</feature>
<protein>
    <submittedName>
        <fullName evidence="9">Uncharacterized protein</fullName>
    </submittedName>
</protein>
<keyword evidence="4" id="KW-0175">Coiled coil</keyword>
<feature type="domain" description="Disease resistance R13L4/SHOC-2-like LRR" evidence="8">
    <location>
        <begin position="700"/>
        <end position="896"/>
    </location>
</feature>